<dbReference type="GO" id="GO:0019867">
    <property type="term" value="C:outer membrane"/>
    <property type="evidence" value="ECO:0007669"/>
    <property type="project" value="InterPro"/>
</dbReference>
<proteinExistence type="predicted"/>
<evidence type="ECO:0000313" key="3">
    <source>
        <dbReference type="Proteomes" id="UP000007844"/>
    </source>
</evidence>
<dbReference type="GO" id="GO:0043165">
    <property type="term" value="P:Gram-negative-bacterium-type cell outer membrane assembly"/>
    <property type="evidence" value="ECO:0007669"/>
    <property type="project" value="InterPro"/>
</dbReference>
<dbReference type="KEGG" id="daf:Desaf_1538"/>
<keyword evidence="1" id="KW-0732">Signal</keyword>
<name>F3Z0Q1_DESAF</name>
<keyword evidence="3" id="KW-1185">Reference proteome</keyword>
<evidence type="ECO:0008006" key="4">
    <source>
        <dbReference type="Google" id="ProtNLM"/>
    </source>
</evidence>
<organism evidence="2 3">
    <name type="scientific">Desulfocurvibacter africanus subsp. africanus str. Walvis Bay</name>
    <dbReference type="NCBI Taxonomy" id="690850"/>
    <lineage>
        <taxon>Bacteria</taxon>
        <taxon>Pseudomonadati</taxon>
        <taxon>Thermodesulfobacteriota</taxon>
        <taxon>Desulfovibrionia</taxon>
        <taxon>Desulfovibrionales</taxon>
        <taxon>Desulfovibrionaceae</taxon>
        <taxon>Desulfocurvibacter</taxon>
    </lineage>
</organism>
<protein>
    <recommendedName>
        <fullName evidence="4">Lipoprotein</fullName>
    </recommendedName>
</protein>
<dbReference type="EMBL" id="CP003221">
    <property type="protein sequence ID" value="EGJ49875.1"/>
    <property type="molecule type" value="Genomic_DNA"/>
</dbReference>
<dbReference type="STRING" id="690850.Desaf_1538"/>
<reference evidence="2 3" key="1">
    <citation type="journal article" date="2011" name="J. Bacteriol.">
        <title>Genome sequence of the mercury-methylating and pleomorphic Desulfovibrio africanus Strain Walvis Bay.</title>
        <authorList>
            <person name="Brown S.D."/>
            <person name="Wall J.D."/>
            <person name="Kucken A.M."/>
            <person name="Gilmour C.C."/>
            <person name="Podar M."/>
            <person name="Brandt C.C."/>
            <person name="Teshima H."/>
            <person name="Detter J.C."/>
            <person name="Han C.S."/>
            <person name="Land M.L."/>
            <person name="Lucas S."/>
            <person name="Han J."/>
            <person name="Pennacchio L."/>
            <person name="Nolan M."/>
            <person name="Pitluck S."/>
            <person name="Woyke T."/>
            <person name="Goodwin L."/>
            <person name="Palumbo A.V."/>
            <person name="Elias D.A."/>
        </authorList>
    </citation>
    <scope>NUCLEOTIDE SEQUENCE [LARGE SCALE GENOMIC DNA]</scope>
    <source>
        <strain evidence="2 3">Walvis Bay</strain>
    </source>
</reference>
<gene>
    <name evidence="2" type="ORF">Desaf_1538</name>
</gene>
<dbReference type="InterPro" id="IPR007485">
    <property type="entry name" value="LPS_assembly_LptE"/>
</dbReference>
<accession>F3Z0Q1</accession>
<evidence type="ECO:0000313" key="2">
    <source>
        <dbReference type="EMBL" id="EGJ49875.1"/>
    </source>
</evidence>
<dbReference type="Pfam" id="PF04390">
    <property type="entry name" value="LptE"/>
    <property type="match status" value="1"/>
</dbReference>
<dbReference type="RefSeq" id="WP_014259659.1">
    <property type="nucleotide sequence ID" value="NC_016629.1"/>
</dbReference>
<dbReference type="AlphaFoldDB" id="F3Z0Q1"/>
<feature type="signal peptide" evidence="1">
    <location>
        <begin position="1"/>
        <end position="21"/>
    </location>
</feature>
<evidence type="ECO:0000256" key="1">
    <source>
        <dbReference type="SAM" id="SignalP"/>
    </source>
</evidence>
<sequence precursor="true">MRFSVRCIGLLAVLVLGSACATSNQVPLVYQPVALEAPTCAGRLAVVKFSDNRAKPQIGHNTDNQLFYPQGDVAVWLTEALQRQLEAAGCRVEYHDKEYAFDTDAVVSGQLMEAYTSQSSVTNYITTLRFRVVMKKDGREAFIKNYEGKFENTVLVASRSNRTKLMQSALQDMMRQVVPDIIKQAKAN</sequence>
<feature type="chain" id="PRO_5003304670" description="Lipoprotein" evidence="1">
    <location>
        <begin position="22"/>
        <end position="188"/>
    </location>
</feature>
<dbReference type="Proteomes" id="UP000007844">
    <property type="component" value="Chromosome"/>
</dbReference>
<dbReference type="eggNOG" id="ENOG502ZVWC">
    <property type="taxonomic scope" value="Bacteria"/>
</dbReference>
<dbReference type="HOGENOM" id="CLU_1445494_0_0_7"/>
<dbReference type="PROSITE" id="PS51257">
    <property type="entry name" value="PROKAR_LIPOPROTEIN"/>
    <property type="match status" value="1"/>
</dbReference>